<feature type="region of interest" description="Disordered" evidence="1">
    <location>
        <begin position="506"/>
        <end position="527"/>
    </location>
</feature>
<dbReference type="Gene3D" id="3.30.420.10">
    <property type="entry name" value="Ribonuclease H-like superfamily/Ribonuclease H"/>
    <property type="match status" value="1"/>
</dbReference>
<feature type="compositionally biased region" description="Polar residues" evidence="1">
    <location>
        <begin position="2436"/>
        <end position="2458"/>
    </location>
</feature>
<sequence length="2458" mass="270461">MALLESLTWQKFMEVSESESTEGKYGIPRYDGAVHQLQEYSFRVKMKELKEKSMDQGELKKLGPLGVRLIEGLCGPALHIVKQMDMEALAGEKGPGLIVKQLTTSLRPRRQQEARELYMAGATENGVLSRQYGEPMSVYVLRLKAWWSMLTDLDAEIQRPDIILAEQILTNARVSEDHMLMIRTSLNQKVTVQGVCDELLNQHGQMNVKEKRQPHSWRPFPQRPFGAKGGKGKGKRSQGYFVEETYHDDFEEAYLGYSDQTWEAASQSLGGFEDPVLRAFAAMAAEGLEEGADQETAEYAAEVLQAEAYLRQQASGKGHAGFAGAQPGRRYEVRGELSIEERKARISALKAKTTCRKCGQRGHWSNDPQCPRSAGKSPVRKGSPSTTSVALSAKGAKSAKSAGRSSSCKARPVYFAVSDEPADRPTAMMAYNGNFSRVPPPTGLDPPPVPTVAGRRGTSYFVFPAELDGAQGGATVDEHTGALRSELFVPGGVFFLELLYGDFGSSNPAGRGRGRGKSDRRMADSHCSCNGGVGSVAGTSTRSWSMVEAVDPDSQMLMEALRASSDVVIEQMLESARQMDVSEPTGEPVLSQGPMPLEDQAAGTAASGQQPAVPLEPAPTEQPEAAAPPSGISSPWSPTQPSTPRSQAEPKTAAPQCKHERTTTKGTNQYFYLKTCKNCGLVLEKTRKEAEAQQPKASSGAGARYAKKPEDCKRERVTRQEEGRPVPAPPMAYTIGVNGSHAQQIMDLAATVVQVQESGGLPVPIERLSEIVANCTRVYLQRVAAAASWSISSQPQAPQARPQAPQAQPQEPQPQPQSQQAPGPDLPQGIDDNTVLHSGKHKGSTFGEVYNSYPDYCSWVLSQGGTIQAKSLQDFSWYIHARRGREHRRRAAAHMAVAEPQSEAEVDGCLYGVVWLGVCALDSSQGACLKGIGGKVQSLGKRQLHICIQLADGGFANGTVLSTELADSDAPLLLSYGAQKQLGLVIDSEAGVVHSKLFGQNIDRDGLPAVRLLPMSAEAAEEQLDAETEETDYWEQLGDTWASTDEDIDELIGDFPIRHTIAVNCASGEKVEHRDTWKAGNRRMYPSMPGVCGTAALSFTALWRELRGERQAGPAEDDAEGLAAHAKFDEERPVTMTKGQKRQLDEHNNGLTRLDATMWQQMRPKPQYRRTSQLLPRGCRHFLLELFAGAALTAVASGLGLPVAAPVDLELDGGNLLDSKVRDALWQRIETEDPYLTAVFPTTAVWSKWPVTDLTKNNPAVHRILAEGRLWYPASGVGEPLVEQLYGSEHPLTSEKLEACCFDKGRLETTTGPRHLVSGILTSSGRIKQELQNVPASGSSSTATWSPELLLPLLEGAHEELIDLSSSVVFAAEQEAEEREEFGAIDGVHDEGDEGELLPPPVSTEELRREEGLEEDRETTGQPEFEKERRRRWLLLARSKRLALRRLHQMTGHSSNEAMARMLRSAGSEASVVTACKYFRCQACLQRSKPAPPRGVATPPPFKFNRQIACDALEVVDARGERHTILSVIDEGTKFHVAGRVASGGTPSSRVCAEFLNQAWIAWAGPPKIFKCDQGVHNHGRVASLLRSLGVEIKQAGVAAPWQIGRAERHGGILKQMIKRIISQHQLSGEFAIGAVVSQCAATKNSSFLHEGYVPAQWVLGRIPPDVTSLLSDEAATNLGVHQMVDDPQAMLRQSHPIHGPYQTDDLVNYFRRGRWYGPARVLSAEGKSSLWLVHSGMTVLISDTCCRPATVEDIKRKQALEMRPAWPSQRGKRKHQDLLDNDLEDLPFSFDAPADDEEQPTQYFDFGGRAPPEEGDQETTVAAQQPAIADGSPTEPDLEMGEEAANERQVTQPEQEPAEAPSTTASAALLPLRRGLETQQRRLKRHSKRHYQQEIRRLLPLRRGHKLRLCRRSVDQVDGVARSRSPSRAPLAPPGLGHLASLPEVRDVFQERKVKNMLQNQKKVHAFLAQRGEKKYRKKVQKQGKGREIVYQQASDDVKKQLDETRRKEWDNWKGYSNMMKITAAEFEKMKRLNPNLRAIATRWVDIDKAEKGQPPKYKSRFVVRGDLEDSSNMRADSPTGSQVGMGLVLSYAAATGKPLHSGDISAAFLQGSVLDRQLVLRMPKGQAPYDMEEDAPRGWFKNLDGSDGKEIVAGLLMIHVDDLLWVGGPRMDDIMARVKAKYSFGSLDSKVFRYCGRLIEQTETGVKDLLDANALVKYVSRTKEEGLVYKAGAMDFESATIVAIQDASYAGRLLCLAHKDYPEKMDGVLYPVEWHSTVIRRVCKSTLQAEALSLQMGAKEAEHLRAVCHGLLKPMARTDAKQWTIDAQDGRQVVWVTDCYSLLSHRTNPTGTSVADKRLAIDLCSLRQELWRAEGEEVGDPLCTDRLPEQPSTRLVWTTTDRMVADSLTKKIVGHEPIYRLMRGETTLLLPNPHQKNTTGVNSSSFDAEGQQDLQA</sequence>
<feature type="domain" description="Integrase catalytic" evidence="2">
    <location>
        <begin position="1496"/>
        <end position="1672"/>
    </location>
</feature>
<feature type="compositionally biased region" description="Low complexity" evidence="1">
    <location>
        <begin position="618"/>
        <end position="647"/>
    </location>
</feature>
<dbReference type="PANTHER" id="PTHR24216:SF65">
    <property type="entry name" value="PAXILLIN-LIKE PROTEIN 1"/>
    <property type="match status" value="1"/>
</dbReference>
<comment type="caution">
    <text evidence="3">The sequence shown here is derived from an EMBL/GenBank/DDBJ whole genome shotgun (WGS) entry which is preliminary data.</text>
</comment>
<proteinExistence type="predicted"/>
<dbReference type="PROSITE" id="PS50994">
    <property type="entry name" value="INTEGRASE"/>
    <property type="match status" value="1"/>
</dbReference>
<dbReference type="InterPro" id="IPR012337">
    <property type="entry name" value="RNaseH-like_sf"/>
</dbReference>
<accession>A0A1Q9CZI6</accession>
<feature type="region of interest" description="Disordered" evidence="1">
    <location>
        <begin position="793"/>
        <end position="838"/>
    </location>
</feature>
<gene>
    <name evidence="3" type="ORF">AK812_SmicGene30325</name>
</gene>
<protein>
    <recommendedName>
        <fullName evidence="2">Integrase catalytic domain-containing protein</fullName>
    </recommendedName>
</protein>
<dbReference type="SUPFAM" id="SSF53098">
    <property type="entry name" value="Ribonuclease H-like"/>
    <property type="match status" value="1"/>
</dbReference>
<feature type="compositionally biased region" description="Low complexity" evidence="1">
    <location>
        <begin position="793"/>
        <end position="822"/>
    </location>
</feature>
<evidence type="ECO:0000313" key="4">
    <source>
        <dbReference type="Proteomes" id="UP000186817"/>
    </source>
</evidence>
<dbReference type="OrthoDB" id="420425at2759"/>
<dbReference type="InterPro" id="IPR036397">
    <property type="entry name" value="RNaseH_sf"/>
</dbReference>
<feature type="region of interest" description="Disordered" evidence="1">
    <location>
        <begin position="2432"/>
        <end position="2458"/>
    </location>
</feature>
<feature type="region of interest" description="Disordered" evidence="1">
    <location>
        <begin position="357"/>
        <end position="404"/>
    </location>
</feature>
<dbReference type="GO" id="GO:0015074">
    <property type="term" value="P:DNA integration"/>
    <property type="evidence" value="ECO:0007669"/>
    <property type="project" value="InterPro"/>
</dbReference>
<reference evidence="3 4" key="1">
    <citation type="submission" date="2016-02" db="EMBL/GenBank/DDBJ databases">
        <title>Genome analysis of coral dinoflagellate symbionts highlights evolutionary adaptations to a symbiotic lifestyle.</title>
        <authorList>
            <person name="Aranda M."/>
            <person name="Li Y."/>
            <person name="Liew Y.J."/>
            <person name="Baumgarten S."/>
            <person name="Simakov O."/>
            <person name="Wilson M."/>
            <person name="Piel J."/>
            <person name="Ashoor H."/>
            <person name="Bougouffa S."/>
            <person name="Bajic V.B."/>
            <person name="Ryu T."/>
            <person name="Ravasi T."/>
            <person name="Bayer T."/>
            <person name="Micklem G."/>
            <person name="Kim H."/>
            <person name="Bhak J."/>
            <person name="Lajeunesse T.C."/>
            <person name="Voolstra C.R."/>
        </authorList>
    </citation>
    <scope>NUCLEOTIDE SEQUENCE [LARGE SCALE GENOMIC DNA]</scope>
    <source>
        <strain evidence="3 4">CCMP2467</strain>
    </source>
</reference>
<feature type="compositionally biased region" description="Basic and acidic residues" evidence="1">
    <location>
        <begin position="707"/>
        <end position="724"/>
    </location>
</feature>
<evidence type="ECO:0000256" key="1">
    <source>
        <dbReference type="SAM" id="MobiDB-lite"/>
    </source>
</evidence>
<feature type="region of interest" description="Disordered" evidence="1">
    <location>
        <begin position="1786"/>
        <end position="1874"/>
    </location>
</feature>
<dbReference type="InterPro" id="IPR001584">
    <property type="entry name" value="Integrase_cat-core"/>
</dbReference>
<feature type="region of interest" description="Disordered" evidence="1">
    <location>
        <begin position="1387"/>
        <end position="1425"/>
    </location>
</feature>
<evidence type="ECO:0000313" key="3">
    <source>
        <dbReference type="EMBL" id="OLP88332.1"/>
    </source>
</evidence>
<feature type="compositionally biased region" description="Low complexity" evidence="1">
    <location>
        <begin position="390"/>
        <end position="404"/>
    </location>
</feature>
<feature type="region of interest" description="Disordered" evidence="1">
    <location>
        <begin position="577"/>
        <end position="661"/>
    </location>
</feature>
<dbReference type="EMBL" id="LSRX01000819">
    <property type="protein sequence ID" value="OLP88332.1"/>
    <property type="molecule type" value="Genomic_DNA"/>
</dbReference>
<keyword evidence="4" id="KW-1185">Reference proteome</keyword>
<feature type="compositionally biased region" description="Low complexity" evidence="1">
    <location>
        <begin position="1859"/>
        <end position="1873"/>
    </location>
</feature>
<feature type="region of interest" description="Disordered" evidence="1">
    <location>
        <begin position="690"/>
        <end position="730"/>
    </location>
</feature>
<evidence type="ECO:0000259" key="2">
    <source>
        <dbReference type="PROSITE" id="PS50994"/>
    </source>
</evidence>
<dbReference type="Proteomes" id="UP000186817">
    <property type="component" value="Unassembled WGS sequence"/>
</dbReference>
<dbReference type="PANTHER" id="PTHR24216">
    <property type="entry name" value="PAXILLIN-RELATED"/>
    <property type="match status" value="1"/>
</dbReference>
<name>A0A1Q9CZI6_SYMMI</name>
<feature type="region of interest" description="Disordered" evidence="1">
    <location>
        <begin position="207"/>
        <end position="235"/>
    </location>
</feature>
<organism evidence="3 4">
    <name type="scientific">Symbiodinium microadriaticum</name>
    <name type="common">Dinoflagellate</name>
    <name type="synonym">Zooxanthella microadriatica</name>
    <dbReference type="NCBI Taxonomy" id="2951"/>
    <lineage>
        <taxon>Eukaryota</taxon>
        <taxon>Sar</taxon>
        <taxon>Alveolata</taxon>
        <taxon>Dinophyceae</taxon>
        <taxon>Suessiales</taxon>
        <taxon>Symbiodiniaceae</taxon>
        <taxon>Symbiodinium</taxon>
    </lineage>
</organism>
<dbReference type="GO" id="GO:0003676">
    <property type="term" value="F:nucleic acid binding"/>
    <property type="evidence" value="ECO:0007669"/>
    <property type="project" value="InterPro"/>
</dbReference>